<evidence type="ECO:0000259" key="1">
    <source>
        <dbReference type="Pfam" id="PF08241"/>
    </source>
</evidence>
<proteinExistence type="predicted"/>
<evidence type="ECO:0000313" key="2">
    <source>
        <dbReference type="EMBL" id="OGH59418.1"/>
    </source>
</evidence>
<feature type="domain" description="Methyltransferase type 11" evidence="1">
    <location>
        <begin position="41"/>
        <end position="129"/>
    </location>
</feature>
<comment type="caution">
    <text evidence="2">The sequence shown here is derived from an EMBL/GenBank/DDBJ whole genome shotgun (WGS) entry which is preliminary data.</text>
</comment>
<dbReference type="EMBL" id="MFPS01000007">
    <property type="protein sequence ID" value="OGH59418.1"/>
    <property type="molecule type" value="Genomic_DNA"/>
</dbReference>
<dbReference type="Proteomes" id="UP000177067">
    <property type="component" value="Unassembled WGS sequence"/>
</dbReference>
<dbReference type="GO" id="GO:0008757">
    <property type="term" value="F:S-adenosylmethionine-dependent methyltransferase activity"/>
    <property type="evidence" value="ECO:0007669"/>
    <property type="project" value="InterPro"/>
</dbReference>
<reference evidence="2 3" key="1">
    <citation type="journal article" date="2016" name="Nat. Commun.">
        <title>Thousands of microbial genomes shed light on interconnected biogeochemical processes in an aquifer system.</title>
        <authorList>
            <person name="Anantharaman K."/>
            <person name="Brown C.T."/>
            <person name="Hug L.A."/>
            <person name="Sharon I."/>
            <person name="Castelle C.J."/>
            <person name="Probst A.J."/>
            <person name="Thomas B.C."/>
            <person name="Singh A."/>
            <person name="Wilkins M.J."/>
            <person name="Karaoz U."/>
            <person name="Brodie E.L."/>
            <person name="Williams K.H."/>
            <person name="Hubbard S.S."/>
            <person name="Banfield J.F."/>
        </authorList>
    </citation>
    <scope>NUCLEOTIDE SEQUENCE [LARGE SCALE GENOMIC DNA]</scope>
</reference>
<dbReference type="SUPFAM" id="SSF53335">
    <property type="entry name" value="S-adenosyl-L-methionine-dependent methyltransferases"/>
    <property type="match status" value="1"/>
</dbReference>
<name>A0A1F6LJ42_9BACT</name>
<dbReference type="Pfam" id="PF08241">
    <property type="entry name" value="Methyltransf_11"/>
    <property type="match status" value="1"/>
</dbReference>
<evidence type="ECO:0000313" key="3">
    <source>
        <dbReference type="Proteomes" id="UP000177067"/>
    </source>
</evidence>
<dbReference type="CDD" id="cd02440">
    <property type="entry name" value="AdoMet_MTases"/>
    <property type="match status" value="1"/>
</dbReference>
<protein>
    <recommendedName>
        <fullName evidence="1">Methyltransferase type 11 domain-containing protein</fullName>
    </recommendedName>
</protein>
<sequence>MYTEKYFEERLTADGRRDIVWEELNRFFSAYYPKQLDKVVELGAGYCCWINNVKANKKVAIDISPIVRDYAKNGTEALVQDATELSSFEDNSVDMFLASNFFEHFIIEDVEKIILQINRVLKKGGRLCILQPNFRYCWREYFDDYTHRTIFTHEGLSTLLKENNFDLIKVLPKITPYSFKSSSIPTPRLVIRAYLNSPIRPGAKQMALIVEKK</sequence>
<dbReference type="AlphaFoldDB" id="A0A1F6LJ42"/>
<gene>
    <name evidence="2" type="ORF">A2725_01150</name>
</gene>
<accession>A0A1F6LJ42</accession>
<dbReference type="Gene3D" id="3.40.50.150">
    <property type="entry name" value="Vaccinia Virus protein VP39"/>
    <property type="match status" value="1"/>
</dbReference>
<dbReference type="InterPro" id="IPR029063">
    <property type="entry name" value="SAM-dependent_MTases_sf"/>
</dbReference>
<organism evidence="2 3">
    <name type="scientific">Candidatus Magasanikbacteria bacterium RIFCSPHIGHO2_01_FULL_33_34</name>
    <dbReference type="NCBI Taxonomy" id="1798671"/>
    <lineage>
        <taxon>Bacteria</taxon>
        <taxon>Candidatus Magasanikiibacteriota</taxon>
    </lineage>
</organism>
<dbReference type="InterPro" id="IPR013216">
    <property type="entry name" value="Methyltransf_11"/>
</dbReference>